<dbReference type="Gene3D" id="2.20.25.670">
    <property type="entry name" value="GCM domain, large subdomain"/>
    <property type="match status" value="1"/>
</dbReference>
<protein>
    <submittedName>
        <fullName evidence="7">Transcription factor glial cells missing like protein</fullName>
    </submittedName>
</protein>
<dbReference type="InterPro" id="IPR036115">
    <property type="entry name" value="GCM_dom_sf"/>
</dbReference>
<evidence type="ECO:0000256" key="5">
    <source>
        <dbReference type="ARBA" id="ARBA00023242"/>
    </source>
</evidence>
<dbReference type="PANTHER" id="PTHR12414">
    <property type="entry name" value="GLIAL CELLS MISSING RELATED/GLIDE"/>
    <property type="match status" value="1"/>
</dbReference>
<keyword evidence="2" id="KW-0805">Transcription regulation</keyword>
<dbReference type="SUPFAM" id="SSF90073">
    <property type="entry name" value="GCM domain"/>
    <property type="match status" value="1"/>
</dbReference>
<dbReference type="PANTHER" id="PTHR12414:SF8">
    <property type="entry name" value="TRANSCRIPTION FACTOR GLIAL CELLS MISSING-RELATED"/>
    <property type="match status" value="1"/>
</dbReference>
<evidence type="ECO:0000313" key="8">
    <source>
        <dbReference type="Proteomes" id="UP000807504"/>
    </source>
</evidence>
<evidence type="ECO:0000256" key="4">
    <source>
        <dbReference type="ARBA" id="ARBA00023163"/>
    </source>
</evidence>
<name>A0A8T0E3F1_ARGBR</name>
<accession>A0A8T0E3F1</accession>
<evidence type="ECO:0000313" key="7">
    <source>
        <dbReference type="EMBL" id="KAF8764421.1"/>
    </source>
</evidence>
<gene>
    <name evidence="7" type="ORF">HNY73_022494</name>
</gene>
<evidence type="ECO:0000256" key="1">
    <source>
        <dbReference type="ARBA" id="ARBA00022473"/>
    </source>
</evidence>
<keyword evidence="1" id="KW-0217">Developmental protein</keyword>
<dbReference type="Proteomes" id="UP000807504">
    <property type="component" value="Unassembled WGS sequence"/>
</dbReference>
<dbReference type="InterPro" id="IPR003902">
    <property type="entry name" value="Tscrpt_reg_GCM"/>
</dbReference>
<dbReference type="GO" id="GO:0042063">
    <property type="term" value="P:gliogenesis"/>
    <property type="evidence" value="ECO:0007669"/>
    <property type="project" value="TreeGrafter"/>
</dbReference>
<reference evidence="7" key="1">
    <citation type="journal article" date="2020" name="bioRxiv">
        <title>Chromosome-level reference genome of the European wasp spider Argiope bruennichi: a resource for studies on range expansion and evolutionary adaptation.</title>
        <authorList>
            <person name="Sheffer M.M."/>
            <person name="Hoppe A."/>
            <person name="Krehenwinkel H."/>
            <person name="Uhl G."/>
            <person name="Kuss A.W."/>
            <person name="Jensen L."/>
            <person name="Jensen C."/>
            <person name="Gillespie R.G."/>
            <person name="Hoff K.J."/>
            <person name="Prost S."/>
        </authorList>
    </citation>
    <scope>NUCLEOTIDE SEQUENCE</scope>
</reference>
<dbReference type="GO" id="GO:0001228">
    <property type="term" value="F:DNA-binding transcription activator activity, RNA polymerase II-specific"/>
    <property type="evidence" value="ECO:0007669"/>
    <property type="project" value="InterPro"/>
</dbReference>
<dbReference type="EMBL" id="JABXBU010002231">
    <property type="protein sequence ID" value="KAF8764421.1"/>
    <property type="molecule type" value="Genomic_DNA"/>
</dbReference>
<keyword evidence="8" id="KW-1185">Reference proteome</keyword>
<keyword evidence="4" id="KW-0804">Transcription</keyword>
<dbReference type="GO" id="GO:0000978">
    <property type="term" value="F:RNA polymerase II cis-regulatory region sequence-specific DNA binding"/>
    <property type="evidence" value="ECO:0007669"/>
    <property type="project" value="TreeGrafter"/>
</dbReference>
<dbReference type="GO" id="GO:0005634">
    <property type="term" value="C:nucleus"/>
    <property type="evidence" value="ECO:0007669"/>
    <property type="project" value="TreeGrafter"/>
</dbReference>
<dbReference type="AlphaFoldDB" id="A0A8T0E3F1"/>
<evidence type="ECO:0000256" key="2">
    <source>
        <dbReference type="ARBA" id="ARBA00023015"/>
    </source>
</evidence>
<sequence>MSMCKGSITTSAEWDINDNNIPKVTTFDAFQEWADGHCRYVYQPNCEEARRHGSGWAMRNTNNHNVNILKKSCLGVLVCSARCTLDSGEKVHLRPAICDKARKKQQGKPCPNRKCSGRLEVLACRGHCGYPVTHFWRHTEHAIFFQAKGNHDHPRPEPKATAEARRTLHSPLQMHRRSKTIQDALSLELQFPLKENKRPEIHPAWRRSNSYESNKIARLDHHLQIPKKNGETQCSCPPFECLCSKNYASSCRSFSTTNKDDASSYGELMPISFDGSQTDCSVFQAIDKVLEDVACSYGHSTSYRLAAKVASDFDQAYYSSFADGYDAEIERMNQSFYPSCDIYHNHSSVKQNHHLIESHLLLPPPPLLHHPSSGNEDMSSNFSDDCPLTPVHQTTPDKTDMFPTFPEIEDVIHPSDILVLDQPLRKPGTWVDGDGQTHPQVILPENYSHQSPADEDMKDDYVVTSLDDPDVSQRFFAAIDNLLLQDYGNGENFIHQSDGARESDKCDQIQPPWDTNPSLTTFFGPPQHHNSDLGYSSEYTEATPKDDPFLDHSHHQELKLASNTFSTAFSAGMQQSSVVCGRALELPEPELILPHRTSGQPMPF</sequence>
<dbReference type="OrthoDB" id="6241117at2759"/>
<dbReference type="InterPro" id="IPR039791">
    <property type="entry name" value="GCM"/>
</dbReference>
<keyword evidence="3" id="KW-0238">DNA-binding</keyword>
<organism evidence="7 8">
    <name type="scientific">Argiope bruennichi</name>
    <name type="common">Wasp spider</name>
    <name type="synonym">Aranea bruennichi</name>
    <dbReference type="NCBI Taxonomy" id="94029"/>
    <lineage>
        <taxon>Eukaryota</taxon>
        <taxon>Metazoa</taxon>
        <taxon>Ecdysozoa</taxon>
        <taxon>Arthropoda</taxon>
        <taxon>Chelicerata</taxon>
        <taxon>Arachnida</taxon>
        <taxon>Araneae</taxon>
        <taxon>Araneomorphae</taxon>
        <taxon>Entelegynae</taxon>
        <taxon>Araneoidea</taxon>
        <taxon>Araneidae</taxon>
        <taxon>Argiope</taxon>
    </lineage>
</organism>
<dbReference type="Gene3D" id="3.30.70.3530">
    <property type="entry name" value="GCM motif"/>
    <property type="match status" value="1"/>
</dbReference>
<dbReference type="InterPro" id="IPR043020">
    <property type="entry name" value="GCM_large"/>
</dbReference>
<dbReference type="OMA" id="HSPLQMH"/>
<comment type="caution">
    <text evidence="7">The sequence shown here is derived from an EMBL/GenBank/DDBJ whole genome shotgun (WGS) entry which is preliminary data.</text>
</comment>
<dbReference type="Pfam" id="PF03615">
    <property type="entry name" value="GCM"/>
    <property type="match status" value="1"/>
</dbReference>
<evidence type="ECO:0000259" key="6">
    <source>
        <dbReference type="PROSITE" id="PS50807"/>
    </source>
</evidence>
<reference evidence="7" key="2">
    <citation type="submission" date="2020-06" db="EMBL/GenBank/DDBJ databases">
        <authorList>
            <person name="Sheffer M."/>
        </authorList>
    </citation>
    <scope>NUCLEOTIDE SEQUENCE</scope>
</reference>
<dbReference type="PROSITE" id="PS50807">
    <property type="entry name" value="GCM"/>
    <property type="match status" value="1"/>
</dbReference>
<proteinExistence type="predicted"/>
<feature type="domain" description="GCM" evidence="6">
    <location>
        <begin position="12"/>
        <end position="168"/>
    </location>
</feature>
<keyword evidence="5" id="KW-0539">Nucleus</keyword>
<evidence type="ECO:0000256" key="3">
    <source>
        <dbReference type="ARBA" id="ARBA00023125"/>
    </source>
</evidence>
<dbReference type="InterPro" id="IPR043021">
    <property type="entry name" value="GCM_small"/>
</dbReference>